<evidence type="ECO:0000256" key="4">
    <source>
        <dbReference type="ARBA" id="ARBA00035256"/>
    </source>
</evidence>
<dbReference type="AlphaFoldDB" id="A0A0G1GPB7"/>
<feature type="compositionally biased region" description="Basic and acidic residues" evidence="6">
    <location>
        <begin position="236"/>
        <end position="270"/>
    </location>
</feature>
<evidence type="ECO:0000256" key="5">
    <source>
        <dbReference type="HAMAP-Rule" id="MF_00291"/>
    </source>
</evidence>
<dbReference type="Gene3D" id="3.40.50.10490">
    <property type="entry name" value="Glucose-6-phosphate isomerase like protein, domain 1"/>
    <property type="match status" value="1"/>
</dbReference>
<dbReference type="PANTHER" id="PTHR12534:SF0">
    <property type="entry name" value="SMALL RIBOSOMAL SUBUNIT PROTEIN US2M"/>
    <property type="match status" value="1"/>
</dbReference>
<feature type="region of interest" description="Disordered" evidence="6">
    <location>
        <begin position="226"/>
        <end position="302"/>
    </location>
</feature>
<dbReference type="InterPro" id="IPR005706">
    <property type="entry name" value="Ribosomal_uS2_bac/mit/plastid"/>
</dbReference>
<dbReference type="NCBIfam" id="TIGR01011">
    <property type="entry name" value="rpsB_bact"/>
    <property type="match status" value="1"/>
</dbReference>
<proteinExistence type="inferred from homology"/>
<evidence type="ECO:0000256" key="6">
    <source>
        <dbReference type="SAM" id="MobiDB-lite"/>
    </source>
</evidence>
<organism evidence="7 8">
    <name type="scientific">Candidatus Gottesmanbacteria bacterium GW2011_GWB1_44_11c</name>
    <dbReference type="NCBI Taxonomy" id="1618447"/>
    <lineage>
        <taxon>Bacteria</taxon>
        <taxon>Candidatus Gottesmaniibacteriota</taxon>
    </lineage>
</organism>
<dbReference type="InterPro" id="IPR023591">
    <property type="entry name" value="Ribosomal_uS2_flav_dom_sf"/>
</dbReference>
<sequence>MNDITLQQLLEAGCHFGHKAERWNPKAVDYIYTEKDGIHIIDLAKTKEGLDRACLFVSELVATGGEVLFVGTKRQAKEIMRAEAGRVGAPFVVERWIGGFLTNWEGIQRTIKKILTMTEEEKNGAWKKFPKHERVKLSHHLKRLNMFYGGVTNLMSPPKALFIVDVKKENVAFREAVRCSVPMIAIVDTNVNPTEVVYPIPANDDAVGSIAIITKAIADAYEEGKRKREKGAGGSPEEKSTEPVGVIDEKKIEKPKTETLVEEKKNEPEKAKRRGRPALTRTAEVSVERTDIQRGRPKKVVS</sequence>
<dbReference type="PRINTS" id="PR00395">
    <property type="entry name" value="RIBOSOMALS2"/>
</dbReference>
<name>A0A0G1GPB7_9BACT</name>
<dbReference type="CDD" id="cd01425">
    <property type="entry name" value="RPS2"/>
    <property type="match status" value="1"/>
</dbReference>
<dbReference type="InterPro" id="IPR001865">
    <property type="entry name" value="Ribosomal_uS2"/>
</dbReference>
<evidence type="ECO:0000256" key="1">
    <source>
        <dbReference type="ARBA" id="ARBA00006242"/>
    </source>
</evidence>
<keyword evidence="2 5" id="KW-0689">Ribosomal protein</keyword>
<dbReference type="EMBL" id="LCHM01000043">
    <property type="protein sequence ID" value="KKT36163.1"/>
    <property type="molecule type" value="Genomic_DNA"/>
</dbReference>
<dbReference type="Gene3D" id="1.10.287.610">
    <property type="entry name" value="Helix hairpin bin"/>
    <property type="match status" value="1"/>
</dbReference>
<dbReference type="GO" id="GO:0006412">
    <property type="term" value="P:translation"/>
    <property type="evidence" value="ECO:0007669"/>
    <property type="project" value="UniProtKB-UniRule"/>
</dbReference>
<gene>
    <name evidence="5" type="primary">rpsB</name>
    <name evidence="7" type="ORF">UW22_C0043G0008</name>
</gene>
<dbReference type="GO" id="GO:0003735">
    <property type="term" value="F:structural constituent of ribosome"/>
    <property type="evidence" value="ECO:0007669"/>
    <property type="project" value="InterPro"/>
</dbReference>
<evidence type="ECO:0000313" key="8">
    <source>
        <dbReference type="Proteomes" id="UP000034617"/>
    </source>
</evidence>
<dbReference type="PATRIC" id="fig|1618447.3.peg.934"/>
<dbReference type="Pfam" id="PF00318">
    <property type="entry name" value="Ribosomal_S2"/>
    <property type="match status" value="1"/>
</dbReference>
<comment type="similarity">
    <text evidence="1 5">Belongs to the universal ribosomal protein uS2 family.</text>
</comment>
<evidence type="ECO:0000313" key="7">
    <source>
        <dbReference type="EMBL" id="KKT36163.1"/>
    </source>
</evidence>
<evidence type="ECO:0000256" key="3">
    <source>
        <dbReference type="ARBA" id="ARBA00023274"/>
    </source>
</evidence>
<protein>
    <recommendedName>
        <fullName evidence="4 5">Small ribosomal subunit protein uS2</fullName>
    </recommendedName>
</protein>
<dbReference type="PANTHER" id="PTHR12534">
    <property type="entry name" value="30S RIBOSOMAL PROTEIN S2 PROKARYOTIC AND ORGANELLAR"/>
    <property type="match status" value="1"/>
</dbReference>
<evidence type="ECO:0000256" key="2">
    <source>
        <dbReference type="ARBA" id="ARBA00022980"/>
    </source>
</evidence>
<comment type="caution">
    <text evidence="7">The sequence shown here is derived from an EMBL/GenBank/DDBJ whole genome shotgun (WGS) entry which is preliminary data.</text>
</comment>
<dbReference type="Proteomes" id="UP000034617">
    <property type="component" value="Unassembled WGS sequence"/>
</dbReference>
<dbReference type="GO" id="GO:0022627">
    <property type="term" value="C:cytosolic small ribosomal subunit"/>
    <property type="evidence" value="ECO:0007669"/>
    <property type="project" value="TreeGrafter"/>
</dbReference>
<dbReference type="HAMAP" id="MF_00291_B">
    <property type="entry name" value="Ribosomal_uS2_B"/>
    <property type="match status" value="1"/>
</dbReference>
<reference evidence="7 8" key="1">
    <citation type="journal article" date="2015" name="Nature">
        <title>rRNA introns, odd ribosomes, and small enigmatic genomes across a large radiation of phyla.</title>
        <authorList>
            <person name="Brown C.T."/>
            <person name="Hug L.A."/>
            <person name="Thomas B.C."/>
            <person name="Sharon I."/>
            <person name="Castelle C.J."/>
            <person name="Singh A."/>
            <person name="Wilkins M.J."/>
            <person name="Williams K.H."/>
            <person name="Banfield J.F."/>
        </authorList>
    </citation>
    <scope>NUCLEOTIDE SEQUENCE [LARGE SCALE GENOMIC DNA]</scope>
</reference>
<keyword evidence="3 5" id="KW-0687">Ribonucleoprotein</keyword>
<accession>A0A0G1GPB7</accession>
<dbReference type="SUPFAM" id="SSF52313">
    <property type="entry name" value="Ribosomal protein S2"/>
    <property type="match status" value="1"/>
</dbReference>